<evidence type="ECO:0000313" key="3">
    <source>
        <dbReference type="Proteomes" id="UP001146120"/>
    </source>
</evidence>
<sequence length="235" mass="26673">MTNVLNGSFISWKNTTDTYGIESRLMEAQEQHTRLKMQVFWQLLLTGFEVATYRVGKRAKKRVLWLALDGRLYLDGSKKDKKSSSAMFLYDVFKIQRGSEAVAFTKSTSAREARNKDELSFSIHGKHGKEEEKVFACQVLKGSVRTIVVENLETLLQLIQGDSDGEYPVNVQKRIALHYAATGDVLTLRQVEDMLRHEEGKADFRTAFEELSDDEDDSGNESDSHKSDGQRKILG</sequence>
<feature type="compositionally biased region" description="Acidic residues" evidence="1">
    <location>
        <begin position="210"/>
        <end position="220"/>
    </location>
</feature>
<dbReference type="Gene3D" id="2.30.29.30">
    <property type="entry name" value="Pleckstrin-homology domain (PH domain)/Phosphotyrosine-binding domain (PTB)"/>
    <property type="match status" value="1"/>
</dbReference>
<evidence type="ECO:0008006" key="4">
    <source>
        <dbReference type="Google" id="ProtNLM"/>
    </source>
</evidence>
<protein>
    <recommendedName>
        <fullName evidence="4">PH domain-containing protein</fullName>
    </recommendedName>
</protein>
<name>A0AAV2YXJ6_9STRA</name>
<dbReference type="AlphaFoldDB" id="A0AAV2YXJ6"/>
<evidence type="ECO:0000313" key="2">
    <source>
        <dbReference type="EMBL" id="DAZ99407.1"/>
    </source>
</evidence>
<accession>A0AAV2YXJ6</accession>
<dbReference type="InterPro" id="IPR011993">
    <property type="entry name" value="PH-like_dom_sf"/>
</dbReference>
<feature type="region of interest" description="Disordered" evidence="1">
    <location>
        <begin position="206"/>
        <end position="235"/>
    </location>
</feature>
<reference evidence="2" key="1">
    <citation type="submission" date="2022-11" db="EMBL/GenBank/DDBJ databases">
        <authorList>
            <person name="Morgan W.R."/>
            <person name="Tartar A."/>
        </authorList>
    </citation>
    <scope>NUCLEOTIDE SEQUENCE</scope>
    <source>
        <strain evidence="2">ARSEF 373</strain>
    </source>
</reference>
<organism evidence="2 3">
    <name type="scientific">Lagenidium giganteum</name>
    <dbReference type="NCBI Taxonomy" id="4803"/>
    <lineage>
        <taxon>Eukaryota</taxon>
        <taxon>Sar</taxon>
        <taxon>Stramenopiles</taxon>
        <taxon>Oomycota</taxon>
        <taxon>Peronosporomycetes</taxon>
        <taxon>Pythiales</taxon>
        <taxon>Pythiaceae</taxon>
    </lineage>
</organism>
<dbReference type="Proteomes" id="UP001146120">
    <property type="component" value="Unassembled WGS sequence"/>
</dbReference>
<comment type="caution">
    <text evidence="2">The sequence shown here is derived from an EMBL/GenBank/DDBJ whole genome shotgun (WGS) entry which is preliminary data.</text>
</comment>
<keyword evidence="3" id="KW-1185">Reference proteome</keyword>
<reference evidence="2" key="2">
    <citation type="journal article" date="2023" name="Microbiol Resour">
        <title>Decontamination and Annotation of the Draft Genome Sequence of the Oomycete Lagenidium giganteum ARSEF 373.</title>
        <authorList>
            <person name="Morgan W.R."/>
            <person name="Tartar A."/>
        </authorList>
    </citation>
    <scope>NUCLEOTIDE SEQUENCE</scope>
    <source>
        <strain evidence="2">ARSEF 373</strain>
    </source>
</reference>
<gene>
    <name evidence="2" type="ORF">N0F65_005309</name>
</gene>
<feature type="compositionally biased region" description="Basic and acidic residues" evidence="1">
    <location>
        <begin position="222"/>
        <end position="235"/>
    </location>
</feature>
<evidence type="ECO:0000256" key="1">
    <source>
        <dbReference type="SAM" id="MobiDB-lite"/>
    </source>
</evidence>
<proteinExistence type="predicted"/>
<dbReference type="EMBL" id="DAKRPA010000084">
    <property type="protein sequence ID" value="DAZ99407.1"/>
    <property type="molecule type" value="Genomic_DNA"/>
</dbReference>